<dbReference type="AlphaFoldDB" id="A0A426T487"/>
<proteinExistence type="predicted"/>
<dbReference type="Proteomes" id="UP000273973">
    <property type="component" value="Unassembled WGS sequence"/>
</dbReference>
<accession>A0A426T487</accession>
<dbReference type="EMBL" id="RSDG01000037">
    <property type="protein sequence ID" value="RRR48452.1"/>
    <property type="molecule type" value="Genomic_DNA"/>
</dbReference>
<evidence type="ECO:0000313" key="2">
    <source>
        <dbReference type="Proteomes" id="UP000273973"/>
    </source>
</evidence>
<dbReference type="RefSeq" id="WP_125183849.1">
    <property type="nucleotide sequence ID" value="NZ_RSDG01000037.1"/>
</dbReference>
<reference evidence="1 2" key="1">
    <citation type="submission" date="2018-11" db="EMBL/GenBank/DDBJ databases">
        <authorList>
            <person name="Stevens M.J."/>
            <person name="Cernela N."/>
            <person name="Spoerry Serrano N."/>
            <person name="Schmitt S."/>
            <person name="Schrenzel J."/>
            <person name="Stephan R."/>
        </authorList>
    </citation>
    <scope>NUCLEOTIDE SEQUENCE [LARGE SCALE GENOMIC DNA]</scope>
    <source>
        <strain evidence="1 2">SS1014</strain>
    </source>
</reference>
<organism evidence="1 2">
    <name type="scientific">Streptococcus suis</name>
    <dbReference type="NCBI Taxonomy" id="1307"/>
    <lineage>
        <taxon>Bacteria</taxon>
        <taxon>Bacillati</taxon>
        <taxon>Bacillota</taxon>
        <taxon>Bacilli</taxon>
        <taxon>Lactobacillales</taxon>
        <taxon>Streptococcaceae</taxon>
        <taxon>Streptococcus</taxon>
    </lineage>
</organism>
<comment type="caution">
    <text evidence="1">The sequence shown here is derived from an EMBL/GenBank/DDBJ whole genome shotgun (WGS) entry which is preliminary data.</text>
</comment>
<name>A0A426T487_STRSU</name>
<sequence length="196" mass="22678">MKVLEIHEIKKLPEDKPIFEKKLIKNVEEEGETRSLYHALGMRILLTKVHKKRKKGVTDGHAVGKVYGRDFGPNSDFYHASHLLGEQIFPNKASYCRGEYIVGTRSLNMDCPRNDMKHYEEIVAKKLEGLSWGEKIYYTVIPDFKDEEAIARGVRMVAKSFNHNWESTITCNFDTYIKNEEPGYQIDYMTGKVEAI</sequence>
<evidence type="ECO:0008006" key="3">
    <source>
        <dbReference type="Google" id="ProtNLM"/>
    </source>
</evidence>
<reference evidence="1 2" key="2">
    <citation type="submission" date="2018-12" db="EMBL/GenBank/DDBJ databases">
        <title>Whole-genome sequences of fifteen clinical Streptococcus suis strains isolated from pigs between 2006 and 2018.</title>
        <authorList>
            <person name="Stevens M.J.A."/>
            <person name="Cernela N."/>
            <person name="Spoerry Serrano N."/>
            <person name="Schmitt S."/>
            <person name="Schrenzel J."/>
            <person name="Stephan R."/>
        </authorList>
    </citation>
    <scope>NUCLEOTIDE SEQUENCE [LARGE SCALE GENOMIC DNA]</scope>
    <source>
        <strain evidence="1 2">SS1014</strain>
    </source>
</reference>
<evidence type="ECO:0000313" key="1">
    <source>
        <dbReference type="EMBL" id="RRR48452.1"/>
    </source>
</evidence>
<dbReference type="InterPro" id="IPR044929">
    <property type="entry name" value="DNA/RNA_non-sp_Endonuclease_sf"/>
</dbReference>
<dbReference type="Gene3D" id="3.40.570.10">
    <property type="entry name" value="Extracellular Endonuclease, subunit A"/>
    <property type="match status" value="1"/>
</dbReference>
<protein>
    <recommendedName>
        <fullName evidence="3">DNA-entry nuclease</fullName>
    </recommendedName>
</protein>
<gene>
    <name evidence="1" type="ORF">EJA00_06145</name>
</gene>